<comment type="caution">
    <text evidence="10">The sequence shown here is derived from an EMBL/GenBank/DDBJ whole genome shotgun (WGS) entry which is preliminary data.</text>
</comment>
<evidence type="ECO:0000256" key="7">
    <source>
        <dbReference type="SAM" id="SignalP"/>
    </source>
</evidence>
<evidence type="ECO:0000256" key="4">
    <source>
        <dbReference type="PIRSR" id="PIRSR001220-1"/>
    </source>
</evidence>
<evidence type="ECO:0000259" key="9">
    <source>
        <dbReference type="Pfam" id="PF17763"/>
    </source>
</evidence>
<reference evidence="10 11" key="1">
    <citation type="submission" date="2015-10" db="EMBL/GenBank/DDBJ databases">
        <title>Corynebacteirum lowii and Corynebacterium oculi species nova, derived from human clinical disease and and emended description of Corynebacterium mastiditis.</title>
        <authorList>
            <person name="Bernard K."/>
            <person name="Pacheco A.L."/>
            <person name="Mcdougall C."/>
            <person name="Burtx T."/>
            <person name="Weibe D."/>
            <person name="Tyler S."/>
            <person name="Olson A.B."/>
            <person name="Cnockaert M."/>
            <person name="Eguchi H."/>
            <person name="Kuwahara T."/>
            <person name="Nakayama-Imaohji H."/>
            <person name="Boudewijins M."/>
            <person name="Van Hoecke F."/>
            <person name="Bernier A.-M."/>
            <person name="Vandamme P."/>
        </authorList>
    </citation>
    <scope>NUCLEOTIDE SEQUENCE [LARGE SCALE GENOMIC DNA]</scope>
    <source>
        <strain evidence="10 11">NML 130206</strain>
    </source>
</reference>
<dbReference type="GO" id="GO:0006528">
    <property type="term" value="P:asparagine metabolic process"/>
    <property type="evidence" value="ECO:0007669"/>
    <property type="project" value="InterPro"/>
</dbReference>
<dbReference type="Gene3D" id="3.40.50.1170">
    <property type="entry name" value="L-asparaginase, N-terminal domain"/>
    <property type="match status" value="1"/>
</dbReference>
<dbReference type="InterPro" id="IPR027473">
    <property type="entry name" value="L-asparaginase_C"/>
</dbReference>
<feature type="domain" description="L-asparaginase N-terminal" evidence="8">
    <location>
        <begin position="47"/>
        <end position="217"/>
    </location>
</feature>
<comment type="similarity">
    <text evidence="1">Belongs to the asparaginase 1 family.</text>
</comment>
<evidence type="ECO:0000256" key="1">
    <source>
        <dbReference type="ARBA" id="ARBA00010518"/>
    </source>
</evidence>
<feature type="active site" description="O-isoaspartyl threonine intermediate" evidence="4">
    <location>
        <position position="56"/>
    </location>
</feature>
<dbReference type="InterPro" id="IPR020827">
    <property type="entry name" value="Asparaginase/glutaminase_AS1"/>
</dbReference>
<feature type="binding site" evidence="5">
    <location>
        <begin position="133"/>
        <end position="134"/>
    </location>
    <ligand>
        <name>substrate</name>
    </ligand>
</feature>
<evidence type="ECO:0000256" key="5">
    <source>
        <dbReference type="PIRSR" id="PIRSR001220-2"/>
    </source>
</evidence>
<evidence type="ECO:0000313" key="10">
    <source>
        <dbReference type="EMBL" id="KQB86931.1"/>
    </source>
</evidence>
<feature type="domain" description="Asparaginase/glutaminase C-terminal" evidence="9">
    <location>
        <begin position="239"/>
        <end position="347"/>
    </location>
</feature>
<evidence type="ECO:0000259" key="8">
    <source>
        <dbReference type="Pfam" id="PF00710"/>
    </source>
</evidence>
<dbReference type="InterPro" id="IPR037152">
    <property type="entry name" value="L-asparaginase_N_sf"/>
</dbReference>
<proteinExistence type="inferred from homology"/>
<dbReference type="SMART" id="SM00870">
    <property type="entry name" value="Asparaginase"/>
    <property type="match status" value="1"/>
</dbReference>
<feature type="active site" evidence="6">
    <location>
        <position position="56"/>
    </location>
</feature>
<evidence type="ECO:0000256" key="3">
    <source>
        <dbReference type="ARBA" id="ARBA00022801"/>
    </source>
</evidence>
<sequence>MKLPIRTITVLAALGLLSACTISAQSENTENPTGPTTTEESQNFSGRVVVLSTGGTIASTTDATGALVPTVSGEALISPVRDRLGSDLDLEVREIAQLDSSAMTFRDTDTILAAISQALTDPEVTGVVVTHGTDSMEETAIAAETFHPDDHPIVLTGAMRPADDPDPDGPDNLAQAITLAANKNTRPGAYIAFHGSVYPARGVYKAHTTKDDGFATNAPENAPKNPANLPLAPLDGTEVEIIAAYPGAPRALIDSAIARGAQGLVIQGMGAGNVGGELAAAISDALDQGVAVVMSTRVPEGSVEAAYGGAGGGATLQAQGVISSGYLRPAQARVLLAAALATGTDPAVLFGQN</sequence>
<dbReference type="PANTHER" id="PTHR11707">
    <property type="entry name" value="L-ASPARAGINASE"/>
    <property type="match status" value="1"/>
</dbReference>
<feature type="chain" id="PRO_5006184611" description="asparaginase" evidence="7">
    <location>
        <begin position="25"/>
        <end position="353"/>
    </location>
</feature>
<dbReference type="PIRSF" id="PIRSF001220">
    <property type="entry name" value="L-ASNase_gatD"/>
    <property type="match status" value="1"/>
</dbReference>
<keyword evidence="3 10" id="KW-0378">Hydrolase</keyword>
<evidence type="ECO:0000256" key="2">
    <source>
        <dbReference type="ARBA" id="ARBA00012920"/>
    </source>
</evidence>
<dbReference type="Proteomes" id="UP000050488">
    <property type="component" value="Unassembled WGS sequence"/>
</dbReference>
<dbReference type="PRINTS" id="PR00139">
    <property type="entry name" value="ASNGLNASE"/>
</dbReference>
<organism evidence="10 11">
    <name type="scientific">Corynebacterium lowii</name>
    <dbReference type="NCBI Taxonomy" id="1544413"/>
    <lineage>
        <taxon>Bacteria</taxon>
        <taxon>Bacillati</taxon>
        <taxon>Actinomycetota</taxon>
        <taxon>Actinomycetes</taxon>
        <taxon>Mycobacteriales</taxon>
        <taxon>Corynebacteriaceae</taxon>
        <taxon>Corynebacterium</taxon>
    </lineage>
</organism>
<dbReference type="SFLD" id="SFLDS00057">
    <property type="entry name" value="Glutaminase/Asparaginase"/>
    <property type="match status" value="1"/>
</dbReference>
<dbReference type="PANTHER" id="PTHR11707:SF28">
    <property type="entry name" value="60 KDA LYSOPHOSPHOLIPASE"/>
    <property type="match status" value="1"/>
</dbReference>
<dbReference type="InterPro" id="IPR040919">
    <property type="entry name" value="Asparaginase_C"/>
</dbReference>
<dbReference type="CDD" id="cd08964">
    <property type="entry name" value="L-asparaginase_II"/>
    <property type="match status" value="1"/>
</dbReference>
<dbReference type="PIRSF" id="PIRSF500176">
    <property type="entry name" value="L_ASNase"/>
    <property type="match status" value="1"/>
</dbReference>
<evidence type="ECO:0000313" key="11">
    <source>
        <dbReference type="Proteomes" id="UP000050488"/>
    </source>
</evidence>
<accession>A0A0Q0UFQ4</accession>
<dbReference type="PROSITE" id="PS51257">
    <property type="entry name" value="PROKAR_LIPOPROTEIN"/>
    <property type="match status" value="1"/>
</dbReference>
<keyword evidence="11" id="KW-1185">Reference proteome</keyword>
<dbReference type="OrthoDB" id="9788068at2"/>
<dbReference type="PROSITE" id="PS00144">
    <property type="entry name" value="ASN_GLN_ASE_1"/>
    <property type="match status" value="1"/>
</dbReference>
<gene>
    <name evidence="10" type="primary">ansB</name>
    <name evidence="10" type="ORF">Clow_01142</name>
</gene>
<dbReference type="InterPro" id="IPR006034">
    <property type="entry name" value="Asparaginase/glutaminase-like"/>
</dbReference>
<dbReference type="STRING" id="1544413.Clow_01142"/>
<dbReference type="Gene3D" id="3.40.50.40">
    <property type="match status" value="1"/>
</dbReference>
<dbReference type="Pfam" id="PF00710">
    <property type="entry name" value="Asparaginase"/>
    <property type="match status" value="1"/>
</dbReference>
<dbReference type="PATRIC" id="fig|1544413.3.peg.1149"/>
<dbReference type="AlphaFoldDB" id="A0A0Q0UFQ4"/>
<dbReference type="SUPFAM" id="SSF53774">
    <property type="entry name" value="Glutaminase/Asparaginase"/>
    <property type="match status" value="1"/>
</dbReference>
<name>A0A0Q0UFQ4_9CORY</name>
<protein>
    <recommendedName>
        <fullName evidence="2">asparaginase</fullName>
        <ecNumber evidence="2">3.5.1.1</ecNumber>
    </recommendedName>
</protein>
<dbReference type="EC" id="3.5.1.1" evidence="2"/>
<keyword evidence="7" id="KW-0732">Signal</keyword>
<feature type="signal peptide" evidence="7">
    <location>
        <begin position="1"/>
        <end position="24"/>
    </location>
</feature>
<feature type="binding site" evidence="5">
    <location>
        <position position="100"/>
    </location>
    <ligand>
        <name>substrate</name>
    </ligand>
</feature>
<dbReference type="Pfam" id="PF17763">
    <property type="entry name" value="Asparaginase_C"/>
    <property type="match status" value="1"/>
</dbReference>
<dbReference type="PROSITE" id="PS51732">
    <property type="entry name" value="ASN_GLN_ASE_3"/>
    <property type="match status" value="1"/>
</dbReference>
<dbReference type="InterPro" id="IPR004550">
    <property type="entry name" value="AsnASE_II"/>
</dbReference>
<dbReference type="InterPro" id="IPR027474">
    <property type="entry name" value="L-asparaginase_N"/>
</dbReference>
<dbReference type="EMBL" id="LKEV01000002">
    <property type="protein sequence ID" value="KQB86931.1"/>
    <property type="molecule type" value="Genomic_DNA"/>
</dbReference>
<evidence type="ECO:0000256" key="6">
    <source>
        <dbReference type="PROSITE-ProRule" id="PRU10099"/>
    </source>
</evidence>
<dbReference type="InterPro" id="IPR036152">
    <property type="entry name" value="Asp/glu_Ase-like_sf"/>
</dbReference>
<dbReference type="GO" id="GO:0004067">
    <property type="term" value="F:asparaginase activity"/>
    <property type="evidence" value="ECO:0007669"/>
    <property type="project" value="UniProtKB-UniRule"/>
</dbReference>